<evidence type="ECO:0000313" key="3">
    <source>
        <dbReference type="EMBL" id="CAH7683444.1"/>
    </source>
</evidence>
<comment type="caution">
    <text evidence="3">The sequence shown here is derived from an EMBL/GenBank/DDBJ whole genome shotgun (WGS) entry which is preliminary data.</text>
</comment>
<feature type="compositionally biased region" description="Polar residues" evidence="1">
    <location>
        <begin position="179"/>
        <end position="189"/>
    </location>
</feature>
<gene>
    <name evidence="3" type="ORF">PPACK8108_LOCUS16965</name>
</gene>
<reference evidence="3" key="1">
    <citation type="submission" date="2022-06" db="EMBL/GenBank/DDBJ databases">
        <authorList>
            <consortium name="SYNGENTA / RWTH Aachen University"/>
        </authorList>
    </citation>
    <scope>NUCLEOTIDE SEQUENCE</scope>
</reference>
<evidence type="ECO:0000259" key="2">
    <source>
        <dbReference type="PROSITE" id="PS00463"/>
    </source>
</evidence>
<evidence type="ECO:0000256" key="1">
    <source>
        <dbReference type="SAM" id="MobiDB-lite"/>
    </source>
</evidence>
<protein>
    <recommendedName>
        <fullName evidence="2">Zn(2)-C6 fungal-type domain-containing protein</fullName>
    </recommendedName>
</protein>
<dbReference type="AlphaFoldDB" id="A0AAV0B8X9"/>
<dbReference type="Proteomes" id="UP001153365">
    <property type="component" value="Unassembled WGS sequence"/>
</dbReference>
<dbReference type="GO" id="GO:0000981">
    <property type="term" value="F:DNA-binding transcription factor activity, RNA polymerase II-specific"/>
    <property type="evidence" value="ECO:0007669"/>
    <property type="project" value="InterPro"/>
</dbReference>
<accession>A0AAV0B8X9</accession>
<organism evidence="3 4">
    <name type="scientific">Phakopsora pachyrhizi</name>
    <name type="common">Asian soybean rust disease fungus</name>
    <dbReference type="NCBI Taxonomy" id="170000"/>
    <lineage>
        <taxon>Eukaryota</taxon>
        <taxon>Fungi</taxon>
        <taxon>Dikarya</taxon>
        <taxon>Basidiomycota</taxon>
        <taxon>Pucciniomycotina</taxon>
        <taxon>Pucciniomycetes</taxon>
        <taxon>Pucciniales</taxon>
        <taxon>Phakopsoraceae</taxon>
        <taxon>Phakopsora</taxon>
    </lineage>
</organism>
<sequence length="313" mass="34725">MDGTNGFTAVKQFTTPCDFCKRNQLVCCASTTGRSAKCEACRVSKVKCNFSEPTETRGPLVWCNCTIKAYGYEHPIARAPTEDMDSGVSSKAPSGKIRLMVAVGIPSEKIVRAPRTSGGLAGNHESDLSARANLMKHQAALDLAQKEVEDAQEDISDEVEPATQKRKECMKEVVDLEDQSQVSYSNSVNPPEHHPEIETGPSSLYRLSPGIGLVPWTFDHPSEDVLKFENDKERARRLLVNTHRLLGVHVGEMVKAASNHSYSDFVQRRQEMDGLLTHAIAQLSDLYETLEVENYEGFEWDDSHGKRKAEDSP</sequence>
<feature type="domain" description="Zn(2)-C6 fungal-type" evidence="2">
    <location>
        <begin position="16"/>
        <end position="48"/>
    </location>
</feature>
<evidence type="ECO:0000313" key="4">
    <source>
        <dbReference type="Proteomes" id="UP001153365"/>
    </source>
</evidence>
<dbReference type="InterPro" id="IPR001138">
    <property type="entry name" value="Zn2Cys6_DnaBD"/>
</dbReference>
<feature type="region of interest" description="Disordered" evidence="1">
    <location>
        <begin position="179"/>
        <end position="203"/>
    </location>
</feature>
<proteinExistence type="predicted"/>
<dbReference type="PROSITE" id="PS00463">
    <property type="entry name" value="ZN2_CY6_FUNGAL_1"/>
    <property type="match status" value="1"/>
</dbReference>
<name>A0AAV0B8X9_PHAPC</name>
<dbReference type="EMBL" id="CALTRL010004692">
    <property type="protein sequence ID" value="CAH7683444.1"/>
    <property type="molecule type" value="Genomic_DNA"/>
</dbReference>
<keyword evidence="4" id="KW-1185">Reference proteome</keyword>
<dbReference type="GO" id="GO:0008270">
    <property type="term" value="F:zinc ion binding"/>
    <property type="evidence" value="ECO:0007669"/>
    <property type="project" value="InterPro"/>
</dbReference>